<feature type="domain" description="Helicase ATP-binding" evidence="6">
    <location>
        <begin position="27"/>
        <end position="183"/>
    </location>
</feature>
<protein>
    <submittedName>
        <fullName evidence="8">Uncharacterized protein</fullName>
    </submittedName>
</protein>
<dbReference type="SUPFAM" id="SSF52540">
    <property type="entry name" value="P-loop containing nucleoside triphosphate hydrolases"/>
    <property type="match status" value="1"/>
</dbReference>
<proteinExistence type="predicted"/>
<dbReference type="SMART" id="SM01142">
    <property type="entry name" value="DSHCT"/>
    <property type="match status" value="1"/>
</dbReference>
<evidence type="ECO:0000313" key="9">
    <source>
        <dbReference type="Proteomes" id="UP001244341"/>
    </source>
</evidence>
<dbReference type="InterPro" id="IPR016438">
    <property type="entry name" value="SKI2-like"/>
</dbReference>
<accession>A0ABY8TLJ6</accession>
<name>A0ABY8TLJ6_TETOB</name>
<dbReference type="Pfam" id="PF13234">
    <property type="entry name" value="MTR4_beta-barrel"/>
    <property type="match status" value="1"/>
</dbReference>
<dbReference type="SMART" id="SM00490">
    <property type="entry name" value="HELICc"/>
    <property type="match status" value="1"/>
</dbReference>
<dbReference type="InterPro" id="IPR012961">
    <property type="entry name" value="Ski2/MTR4_C"/>
</dbReference>
<dbReference type="InterPro" id="IPR011545">
    <property type="entry name" value="DEAD/DEAH_box_helicase_dom"/>
</dbReference>
<evidence type="ECO:0000259" key="7">
    <source>
        <dbReference type="PROSITE" id="PS51194"/>
    </source>
</evidence>
<organism evidence="8 9">
    <name type="scientific">Tetradesmus obliquus</name>
    <name type="common">Green alga</name>
    <name type="synonym">Acutodesmus obliquus</name>
    <dbReference type="NCBI Taxonomy" id="3088"/>
    <lineage>
        <taxon>Eukaryota</taxon>
        <taxon>Viridiplantae</taxon>
        <taxon>Chlorophyta</taxon>
        <taxon>core chlorophytes</taxon>
        <taxon>Chlorophyceae</taxon>
        <taxon>CS clade</taxon>
        <taxon>Sphaeropleales</taxon>
        <taxon>Scenedesmaceae</taxon>
        <taxon>Tetradesmus</taxon>
    </lineage>
</organism>
<evidence type="ECO:0000256" key="1">
    <source>
        <dbReference type="ARBA" id="ARBA00022741"/>
    </source>
</evidence>
<gene>
    <name evidence="8" type="ORF">OEZ85_010081</name>
</gene>
<keyword evidence="1" id="KW-0547">Nucleotide-binding</keyword>
<dbReference type="PROSITE" id="PS51192">
    <property type="entry name" value="HELICASE_ATP_BIND_1"/>
    <property type="match status" value="1"/>
</dbReference>
<sequence>MLPPQQRPGPPAREYPFQIDPFQQTAINALEAGHNVLVAAHTSAGKTVVAEYAFAMGLRDRCRVVYTSPLKALSNQKYRELSQEFGDVGLMTGDVTINPGATCLVMTTEILRSMLYRGAEVVREVGLLVYDEVHYLRDAERGVVWEESIILAPKGCRMAFLSATIPNSAEFAGWVASTHGSPVHVVYTEYRPTPLQHYLFPAGAEGLFMVVDERGVFRDDNFQAAVAALQDSTAAAATAKGSGAGGKGKGQAKTGPGSDIFRLVLMVMARGYDPFIVFSFSKRECEGLALSLAGLDLNSADEAALVEGVFRNAVDVLSEEDQRLPQIGALLPMLKRGIGVHHSGLLPILKELVELLFQEGLLKVLFATETFSTGLNMPAKTVAFTRARKWDGGAFRWLRSGEYIQMSGRAGRRGLDDRGIVILMFDTQMEPSIARDMIKGAADPLVSAFSLRYSQLLQLARTEGTTAEMLLQASFRQWQLRHALPQLEQRLAELSAAKDAVAVPQEEQVTSFAELLESRLRLGEALREAVADPAAALRFLQPGRLLRVDGCPPQPQRPLPSLGRYTPPQQPADGDADADAVAGDAAAAAAGCSGAGPEVLSRVDSSVWAVLVNFEKAGKHKQQQQQQQGKLSASSAGDASDDDPGPGARGAAAAAGPRFVIDVLVNVDAKTLPGGAGGSGSHSSSSRGQLPTLLPPGAPGSVAVVLSLPLEHLACLSAVRLKALKDLRSAGARQAGLAAAAEVLARYAAAAGSKGSSSSGQPPLLDPQQDMQLSGKEVGRLVSRLEALEGRLAGHALWASKALLPGLVALQHKQGLAAAARAAKKELKAAQGLVLADELKARLRVLRRLGYLDGEGLVTAKGRLAAELASGHDELVLSELLLGGAFAELSPDQLVALCSCFVWSEKSSGSKKLPEALAGPLAALRKAARHVGTAAADAKLGVNVDEFVERFRPELMEACAAWTRGQRFADVLNLAPDVFEGSLVRAVRRLEELMRQVAGALRGIGDNELAGRFDDACARVKRDIIFAASLYL</sequence>
<dbReference type="PANTHER" id="PTHR12131:SF25">
    <property type="entry name" value="DEXH-BOX ATP-DEPENDENT RNA HELICASE DEXH9"/>
    <property type="match status" value="1"/>
</dbReference>
<dbReference type="SMART" id="SM00487">
    <property type="entry name" value="DEXDc"/>
    <property type="match status" value="1"/>
</dbReference>
<evidence type="ECO:0000259" key="6">
    <source>
        <dbReference type="PROSITE" id="PS51192"/>
    </source>
</evidence>
<dbReference type="InterPro" id="IPR014001">
    <property type="entry name" value="Helicase_ATP-bd"/>
</dbReference>
<reference evidence="8 9" key="1">
    <citation type="submission" date="2023-05" db="EMBL/GenBank/DDBJ databases">
        <title>A 100% complete, gapless, phased diploid assembly of the Scenedesmus obliquus UTEX 3031 genome.</title>
        <authorList>
            <person name="Biondi T.C."/>
            <person name="Hanschen E.R."/>
            <person name="Kwon T."/>
            <person name="Eng W."/>
            <person name="Kruse C.P.S."/>
            <person name="Koehler S.I."/>
            <person name="Kunde Y."/>
            <person name="Gleasner C.D."/>
            <person name="You Mak K.T."/>
            <person name="Polle J."/>
            <person name="Hovde B.T."/>
            <person name="Starkenburg S.R."/>
        </authorList>
    </citation>
    <scope>NUCLEOTIDE SEQUENCE [LARGE SCALE GENOMIC DNA]</scope>
    <source>
        <strain evidence="8 9">DOE0152z</strain>
    </source>
</reference>
<evidence type="ECO:0000313" key="8">
    <source>
        <dbReference type="EMBL" id="WIA09867.1"/>
    </source>
</evidence>
<dbReference type="Pfam" id="PF00270">
    <property type="entry name" value="DEAD"/>
    <property type="match status" value="1"/>
</dbReference>
<evidence type="ECO:0000256" key="2">
    <source>
        <dbReference type="ARBA" id="ARBA00022801"/>
    </source>
</evidence>
<feature type="domain" description="Helicase C-terminal" evidence="7">
    <location>
        <begin position="259"/>
        <end position="453"/>
    </location>
</feature>
<dbReference type="InterPro" id="IPR001650">
    <property type="entry name" value="Helicase_C-like"/>
</dbReference>
<dbReference type="Pfam" id="PF08148">
    <property type="entry name" value="DSHCT"/>
    <property type="match status" value="1"/>
</dbReference>
<dbReference type="Pfam" id="PF00271">
    <property type="entry name" value="Helicase_C"/>
    <property type="match status" value="1"/>
</dbReference>
<dbReference type="Pfam" id="PF21408">
    <property type="entry name" value="MTR4-like_stalk"/>
    <property type="match status" value="1"/>
</dbReference>
<dbReference type="CDD" id="cd18795">
    <property type="entry name" value="SF2_C_Ski2"/>
    <property type="match status" value="1"/>
</dbReference>
<dbReference type="PROSITE" id="PS51194">
    <property type="entry name" value="HELICASE_CTER"/>
    <property type="match status" value="1"/>
</dbReference>
<feature type="region of interest" description="Disordered" evidence="5">
    <location>
        <begin position="547"/>
        <end position="581"/>
    </location>
</feature>
<keyword evidence="4" id="KW-0067">ATP-binding</keyword>
<dbReference type="InterPro" id="IPR048392">
    <property type="entry name" value="MTR4-like_stalk"/>
</dbReference>
<feature type="compositionally biased region" description="Low complexity" evidence="5">
    <location>
        <begin position="623"/>
        <end position="638"/>
    </location>
</feature>
<evidence type="ECO:0000256" key="3">
    <source>
        <dbReference type="ARBA" id="ARBA00022806"/>
    </source>
</evidence>
<evidence type="ECO:0000256" key="5">
    <source>
        <dbReference type="SAM" id="MobiDB-lite"/>
    </source>
</evidence>
<feature type="region of interest" description="Disordered" evidence="5">
    <location>
        <begin position="674"/>
        <end position="694"/>
    </location>
</feature>
<dbReference type="Gene3D" id="1.10.3380.30">
    <property type="match status" value="1"/>
</dbReference>
<dbReference type="PANTHER" id="PTHR12131">
    <property type="entry name" value="ATP-DEPENDENT RNA AND DNA HELICASE"/>
    <property type="match status" value="1"/>
</dbReference>
<dbReference type="InterPro" id="IPR050699">
    <property type="entry name" value="RNA-DNA_Helicase"/>
</dbReference>
<dbReference type="PIRSF" id="PIRSF005198">
    <property type="entry name" value="Antiviral_helicase_SKI2"/>
    <property type="match status" value="1"/>
</dbReference>
<dbReference type="InterPro" id="IPR025696">
    <property type="entry name" value="Beta-barrel_MTR4"/>
</dbReference>
<dbReference type="Gene3D" id="2.40.30.300">
    <property type="match status" value="1"/>
</dbReference>
<keyword evidence="2" id="KW-0378">Hydrolase</keyword>
<keyword evidence="3" id="KW-0347">Helicase</keyword>
<dbReference type="EMBL" id="CP126209">
    <property type="protein sequence ID" value="WIA09867.1"/>
    <property type="molecule type" value="Genomic_DNA"/>
</dbReference>
<dbReference type="Proteomes" id="UP001244341">
    <property type="component" value="Chromosome 2b"/>
</dbReference>
<evidence type="ECO:0000256" key="4">
    <source>
        <dbReference type="ARBA" id="ARBA00022840"/>
    </source>
</evidence>
<dbReference type="Gene3D" id="3.40.50.300">
    <property type="entry name" value="P-loop containing nucleotide triphosphate hydrolases"/>
    <property type="match status" value="2"/>
</dbReference>
<keyword evidence="9" id="KW-1185">Reference proteome</keyword>
<dbReference type="InterPro" id="IPR027417">
    <property type="entry name" value="P-loop_NTPase"/>
</dbReference>
<feature type="region of interest" description="Disordered" evidence="5">
    <location>
        <begin position="619"/>
        <end position="652"/>
    </location>
</feature>